<evidence type="ECO:0000313" key="1">
    <source>
        <dbReference type="EMBL" id="UXD22729.1"/>
    </source>
</evidence>
<dbReference type="Gene3D" id="1.10.340.30">
    <property type="entry name" value="Hypothetical protein, domain 2"/>
    <property type="match status" value="1"/>
</dbReference>
<dbReference type="GO" id="GO:0016799">
    <property type="term" value="F:hydrolase activity, hydrolyzing N-glycosyl compounds"/>
    <property type="evidence" value="ECO:0007669"/>
    <property type="project" value="InterPro"/>
</dbReference>
<name>A0A977KBR0_9CREN</name>
<protein>
    <recommendedName>
        <fullName evidence="3">N-glycosylase/DNA lyase</fullName>
    </recommendedName>
</protein>
<dbReference type="InterPro" id="IPR023170">
    <property type="entry name" value="HhH_base_excis_C"/>
</dbReference>
<dbReference type="Proteomes" id="UP001063698">
    <property type="component" value="Chromosome"/>
</dbReference>
<dbReference type="AlphaFoldDB" id="A0A977KBR0"/>
<dbReference type="GO" id="GO:0003906">
    <property type="term" value="F:DNA-(apurinic or apyrimidinic site) endonuclease activity"/>
    <property type="evidence" value="ECO:0007669"/>
    <property type="project" value="InterPro"/>
</dbReference>
<dbReference type="InterPro" id="IPR015254">
    <property type="entry name" value="AGOG-like"/>
</dbReference>
<proteinExistence type="predicted"/>
<evidence type="ECO:0008006" key="3">
    <source>
        <dbReference type="Google" id="ProtNLM"/>
    </source>
</evidence>
<evidence type="ECO:0000313" key="2">
    <source>
        <dbReference type="Proteomes" id="UP001063698"/>
    </source>
</evidence>
<dbReference type="InterPro" id="IPR011257">
    <property type="entry name" value="DNA_glycosylase"/>
</dbReference>
<dbReference type="SUPFAM" id="SSF48150">
    <property type="entry name" value="DNA-glycosylase"/>
    <property type="match status" value="1"/>
</dbReference>
<dbReference type="GO" id="GO:0006281">
    <property type="term" value="P:DNA repair"/>
    <property type="evidence" value="ECO:0007669"/>
    <property type="project" value="InterPro"/>
</dbReference>
<reference evidence="1" key="1">
    <citation type="submission" date="2013-11" db="EMBL/GenBank/DDBJ databases">
        <title>Comparative genomics of Ignicoccus.</title>
        <authorList>
            <person name="Podar M."/>
        </authorList>
    </citation>
    <scope>NUCLEOTIDE SEQUENCE</scope>
    <source>
        <strain evidence="1">DSM 13166</strain>
    </source>
</reference>
<dbReference type="EMBL" id="CP006868">
    <property type="protein sequence ID" value="UXD22729.1"/>
    <property type="molecule type" value="Genomic_DNA"/>
</dbReference>
<dbReference type="Pfam" id="PF09171">
    <property type="entry name" value="AGOG"/>
    <property type="match status" value="1"/>
</dbReference>
<accession>A0A977KBR0</accession>
<gene>
    <name evidence="1" type="ORF">IPA_07735</name>
</gene>
<keyword evidence="2" id="KW-1185">Reference proteome</keyword>
<sequence>MEIEEALRVLKKYVDKFEEEDPQFKAIKRLVNKYGLKALPLVVGNALISYRLTGRGEDYWTEFSQFFLDNPNKTLVDFLYSSKYNRAQRKQKEGRLKRAQPLLKKIEEDPERYSDLNLLLEELKKTLKAKGTEKTIVFALKMAYYVFKAAGKEVKGDVPLPMDLRISALTCASGLVDASPDEIMNEHRDEAIRKWEEEARKVGLKTLHLDALLWLPARGLREALKEGVEEARRTFAENLVRLGVDEEEAREVAKALIRKQCKP</sequence>
<organism evidence="1 2">
    <name type="scientific">Ignicoccus pacificus DSM 13166</name>
    <dbReference type="NCBI Taxonomy" id="940294"/>
    <lineage>
        <taxon>Archaea</taxon>
        <taxon>Thermoproteota</taxon>
        <taxon>Thermoprotei</taxon>
        <taxon>Desulfurococcales</taxon>
        <taxon>Desulfurococcaceae</taxon>
        <taxon>Ignicoccus</taxon>
    </lineage>
</organism>
<dbReference type="Gene3D" id="1.10.1670.10">
    <property type="entry name" value="Helix-hairpin-Helix base-excision DNA repair enzymes (C-terminal)"/>
    <property type="match status" value="1"/>
</dbReference>
<dbReference type="KEGG" id="ipc:IPA_07735"/>